<feature type="transmembrane region" description="Helical" evidence="2">
    <location>
        <begin position="128"/>
        <end position="148"/>
    </location>
</feature>
<keyword evidence="2" id="KW-0812">Transmembrane</keyword>
<evidence type="ECO:0000256" key="1">
    <source>
        <dbReference type="SAM" id="MobiDB-lite"/>
    </source>
</evidence>
<evidence type="ECO:0000313" key="4">
    <source>
        <dbReference type="Proteomes" id="UP000652219"/>
    </source>
</evidence>
<feature type="region of interest" description="Disordered" evidence="1">
    <location>
        <begin position="1"/>
        <end position="48"/>
    </location>
</feature>
<keyword evidence="4" id="KW-1185">Reference proteome</keyword>
<organism evidence="3 4">
    <name type="scientific">Colletotrichum sojae</name>
    <dbReference type="NCBI Taxonomy" id="2175907"/>
    <lineage>
        <taxon>Eukaryota</taxon>
        <taxon>Fungi</taxon>
        <taxon>Dikarya</taxon>
        <taxon>Ascomycota</taxon>
        <taxon>Pezizomycotina</taxon>
        <taxon>Sordariomycetes</taxon>
        <taxon>Hypocreomycetidae</taxon>
        <taxon>Glomerellales</taxon>
        <taxon>Glomerellaceae</taxon>
        <taxon>Colletotrichum</taxon>
        <taxon>Colletotrichum orchidearum species complex</taxon>
    </lineage>
</organism>
<sequence>MSSTASYHAINAGGAEPPAEAGRESAIRSLNSEDDTERERTPVELSDSHASRRLVSLATGEDHDALEATTLDSGFLDHESAVLKILSWAWDIILTVLPLLFIVLAILAAKLDGSPVATSEYGGRVVEITRLGPTIYPILFAMVAARFYKNAARYRLERPRGMKMSSLEQVFGSQSFSSALERLFVVRAQLLLGALILSTWAMSPLGGQSSSRLLRTQERRIESRHPIYYDDRAFKPSVWGETTDYTISASDIVQALYSGLFLSPKTQQRAFSDVWGRPKIPQLPRNWRHGENSEAWRLIDSDALREGREEFTSLIGVNIQSPDFSDNTTRYDFEVQSTYFNLECKMIADAVTIVDLRHIIYWKPGFGTPSQKTDLRQAIPSDGASGSFVPILTYPTCNSSTPYLLYTSSSPATRGRYYSVFNCTMAKFRLETKMRCTVQGCSPQEQRQVLNSTEDSEMSRDLLGGFFQYQVQNALDAWPSMTKIVPWRASATENFIANDKNVYANQAFRNWTGVDEDMFSSRLTTAFNMAWEAGIDPYSVMKGSSLIEQTSSAAESWTNETLALVTRTDDVYYVNVAWASILIFATTVLQILAIGGLVLRCLIRGPDILGFASALTRDNRYVPVNGGSSLDGADRAKCLGDMRVRIADVQPQESCGYVAFSVLPNGDGNKEGEVPFRPLEKKRLYR</sequence>
<reference evidence="3 4" key="1">
    <citation type="journal article" date="2020" name="Phytopathology">
        <title>Genome Sequence Resources of Colletotrichum truncatum, C. plurivorum, C. musicola, and C. sojae: Four Species Pathogenic to Soybean (Glycine max).</title>
        <authorList>
            <person name="Rogerio F."/>
            <person name="Boufleur T.R."/>
            <person name="Ciampi-Guillardi M."/>
            <person name="Sukno S.A."/>
            <person name="Thon M.R."/>
            <person name="Massola Junior N.S."/>
            <person name="Baroncelli R."/>
        </authorList>
    </citation>
    <scope>NUCLEOTIDE SEQUENCE [LARGE SCALE GENOMIC DNA]</scope>
    <source>
        <strain evidence="3 4">LFN0009</strain>
    </source>
</reference>
<name>A0A8H6MJ24_9PEZI</name>
<evidence type="ECO:0000313" key="3">
    <source>
        <dbReference type="EMBL" id="KAF6787634.1"/>
    </source>
</evidence>
<comment type="caution">
    <text evidence="3">The sequence shown here is derived from an EMBL/GenBank/DDBJ whole genome shotgun (WGS) entry which is preliminary data.</text>
</comment>
<dbReference type="AlphaFoldDB" id="A0A8H6MJ24"/>
<keyword evidence="2" id="KW-0472">Membrane</keyword>
<protein>
    <submittedName>
        <fullName evidence="3">Uncharacterized protein</fullName>
    </submittedName>
</protein>
<keyword evidence="2" id="KW-1133">Transmembrane helix</keyword>
<dbReference type="EMBL" id="WIGN01000588">
    <property type="protein sequence ID" value="KAF6787634.1"/>
    <property type="molecule type" value="Genomic_DNA"/>
</dbReference>
<feature type="compositionally biased region" description="Basic and acidic residues" evidence="1">
    <location>
        <begin position="37"/>
        <end position="48"/>
    </location>
</feature>
<gene>
    <name evidence="3" type="ORF">CSOJ01_15165</name>
</gene>
<feature type="transmembrane region" description="Helical" evidence="2">
    <location>
        <begin position="576"/>
        <end position="599"/>
    </location>
</feature>
<feature type="transmembrane region" description="Helical" evidence="2">
    <location>
        <begin position="88"/>
        <end position="108"/>
    </location>
</feature>
<accession>A0A8H6MJ24</accession>
<dbReference type="Proteomes" id="UP000652219">
    <property type="component" value="Unassembled WGS sequence"/>
</dbReference>
<proteinExistence type="predicted"/>
<feature type="transmembrane region" description="Helical" evidence="2">
    <location>
        <begin position="184"/>
        <end position="202"/>
    </location>
</feature>
<evidence type="ECO:0000256" key="2">
    <source>
        <dbReference type="SAM" id="Phobius"/>
    </source>
</evidence>